<evidence type="ECO:0000256" key="1">
    <source>
        <dbReference type="SAM" id="MobiDB-lite"/>
    </source>
</evidence>
<feature type="region of interest" description="Disordered" evidence="1">
    <location>
        <begin position="14"/>
        <end position="49"/>
    </location>
</feature>
<comment type="caution">
    <text evidence="2">The sequence shown here is derived from an EMBL/GenBank/DDBJ whole genome shotgun (WGS) entry which is preliminary data.</text>
</comment>
<proteinExistence type="predicted"/>
<organism evidence="2 3">
    <name type="scientific">Streptomyces sanglieri</name>
    <dbReference type="NCBI Taxonomy" id="193460"/>
    <lineage>
        <taxon>Bacteria</taxon>
        <taxon>Bacillati</taxon>
        <taxon>Actinomycetota</taxon>
        <taxon>Actinomycetes</taxon>
        <taxon>Kitasatosporales</taxon>
        <taxon>Streptomycetaceae</taxon>
        <taxon>Streptomyces</taxon>
    </lineage>
</organism>
<gene>
    <name evidence="2" type="ORF">ACFQ2K_19425</name>
</gene>
<keyword evidence="3" id="KW-1185">Reference proteome</keyword>
<reference evidence="3" key="1">
    <citation type="journal article" date="2019" name="Int. J. Syst. Evol. Microbiol.">
        <title>The Global Catalogue of Microorganisms (GCM) 10K type strain sequencing project: providing services to taxonomists for standard genome sequencing and annotation.</title>
        <authorList>
            <consortium name="The Broad Institute Genomics Platform"/>
            <consortium name="The Broad Institute Genome Sequencing Center for Infectious Disease"/>
            <person name="Wu L."/>
            <person name="Ma J."/>
        </authorList>
    </citation>
    <scope>NUCLEOTIDE SEQUENCE [LARGE SCALE GENOMIC DNA]</scope>
    <source>
        <strain evidence="3">JCM 12607</strain>
    </source>
</reference>
<sequence length="155" mass="16512">MAWDEWEHLKSDAAARGSAQMQLNQYPADQGGGPAPGSASASDDLKSDKKAWVKAGEGVRGLMDGVGKALTKLSEGQAGLGDTGRFRSAAAQKDLYESWRKYVGDVSSRCDGLGGLLEGAGHDLSKSDQTVREELEKLQLKYQDTEAVGGHTKEK</sequence>
<accession>A0ABW2WY58</accession>
<evidence type="ECO:0000313" key="2">
    <source>
        <dbReference type="EMBL" id="MFD0624604.1"/>
    </source>
</evidence>
<protein>
    <submittedName>
        <fullName evidence="2">Uncharacterized protein</fullName>
    </submittedName>
</protein>
<name>A0ABW2WY58_9ACTN</name>
<dbReference type="Proteomes" id="UP001596915">
    <property type="component" value="Unassembled WGS sequence"/>
</dbReference>
<dbReference type="EMBL" id="JBHTGL010000008">
    <property type="protein sequence ID" value="MFD0624604.1"/>
    <property type="molecule type" value="Genomic_DNA"/>
</dbReference>
<evidence type="ECO:0000313" key="3">
    <source>
        <dbReference type="Proteomes" id="UP001596915"/>
    </source>
</evidence>